<protein>
    <submittedName>
        <fullName evidence="6">FAD-dependent oxidoreductase</fullName>
    </submittedName>
</protein>
<dbReference type="Gene3D" id="3.50.50.60">
    <property type="entry name" value="FAD/NAD(P)-binding domain"/>
    <property type="match status" value="1"/>
</dbReference>
<dbReference type="InterPro" id="IPR045170">
    <property type="entry name" value="MTOX"/>
</dbReference>
<dbReference type="PANTHER" id="PTHR10961">
    <property type="entry name" value="PEROXISOMAL SARCOSINE OXIDASE"/>
    <property type="match status" value="1"/>
</dbReference>
<gene>
    <name evidence="6" type="ORF">DQ393_14930</name>
</gene>
<dbReference type="PANTHER" id="PTHR10961:SF10">
    <property type="entry name" value="FAD DEPENDENT OXIDOREDUCTASE DOMAIN-CONTAINING PROTEIN"/>
    <property type="match status" value="1"/>
</dbReference>
<dbReference type="RefSeq" id="WP_112342558.1">
    <property type="nucleotide sequence ID" value="NZ_QMKK01000037.1"/>
</dbReference>
<comment type="cofactor">
    <cofactor evidence="1">
        <name>FAD</name>
        <dbReference type="ChEBI" id="CHEBI:57692"/>
    </cofactor>
</comment>
<dbReference type="Gene3D" id="3.30.9.10">
    <property type="entry name" value="D-Amino Acid Oxidase, subunit A, domain 2"/>
    <property type="match status" value="1"/>
</dbReference>
<dbReference type="SUPFAM" id="SSF51905">
    <property type="entry name" value="FAD/NAD(P)-binding domain"/>
    <property type="match status" value="1"/>
</dbReference>
<reference evidence="6 7" key="1">
    <citation type="submission" date="2018-06" db="EMBL/GenBank/DDBJ databases">
        <title>Whole Genome Sequence of an efficient microsymbiont, Rhizobium tropici.</title>
        <authorList>
            <person name="Srinivasan R."/>
            <person name="Singh H.V."/>
            <person name="Srivastava R."/>
            <person name="Kumari B."/>
            <person name="Radhakrishna A."/>
        </authorList>
    </citation>
    <scope>NUCLEOTIDE SEQUENCE [LARGE SCALE GENOMIC DNA]</scope>
    <source>
        <strain evidence="6 7">IGFRI Rhizo-19</strain>
    </source>
</reference>
<evidence type="ECO:0000256" key="1">
    <source>
        <dbReference type="ARBA" id="ARBA00001974"/>
    </source>
</evidence>
<dbReference type="Pfam" id="PF01266">
    <property type="entry name" value="DAO"/>
    <property type="match status" value="1"/>
</dbReference>
<evidence type="ECO:0000313" key="6">
    <source>
        <dbReference type="EMBL" id="RAX40673.1"/>
    </source>
</evidence>
<feature type="domain" description="FAD dependent oxidoreductase" evidence="5">
    <location>
        <begin position="7"/>
        <end position="376"/>
    </location>
</feature>
<evidence type="ECO:0000259" key="5">
    <source>
        <dbReference type="Pfam" id="PF01266"/>
    </source>
</evidence>
<dbReference type="AlphaFoldDB" id="A0A329YBT4"/>
<evidence type="ECO:0000313" key="7">
    <source>
        <dbReference type="Proteomes" id="UP000251205"/>
    </source>
</evidence>
<sequence>MAADFRFIVVGRGMMGAAAARHLARQTDGIAVIGPDEPEHRASHQGVFGSHYDEGRITRTIDPDADWARLANRSISRYAEIERDSGIQFYAPVGCLVVGPERGGEIAYVGDVVEAARRLGVQTEVLGDAELEKKFPFFSFASGSEGVFEPRGAGHISPRRLVKAQSLLAEKAGARTIKQTALSIRDEGGLAVVTTAEGETFSAEKVLLAAGGFSIAENLLPRPVEMKVYGRTVTFFEVSETEAEAFSGMPSLISKAADDVESIYMLPPIRYPDGKYYIKIGGDPDDLQFETEAELRAWFRTAGRDKAREHLVRIFHGLVPGVRRPPAFTNSCAVSYSPTSYPMIGYTSSPRVAILTGGCGMAAKSSDEIGRLGAELLLAGRIKDEGYGTDFSAHFRN</sequence>
<dbReference type="Proteomes" id="UP000251205">
    <property type="component" value="Unassembled WGS sequence"/>
</dbReference>
<keyword evidence="2" id="KW-0285">Flavoprotein</keyword>
<dbReference type="EMBL" id="QMKK01000037">
    <property type="protein sequence ID" value="RAX40673.1"/>
    <property type="molecule type" value="Genomic_DNA"/>
</dbReference>
<dbReference type="GO" id="GO:0050660">
    <property type="term" value="F:flavin adenine dinucleotide binding"/>
    <property type="evidence" value="ECO:0007669"/>
    <property type="project" value="InterPro"/>
</dbReference>
<evidence type="ECO:0000256" key="2">
    <source>
        <dbReference type="ARBA" id="ARBA00022630"/>
    </source>
</evidence>
<comment type="caution">
    <text evidence="6">The sequence shown here is derived from an EMBL/GenBank/DDBJ whole genome shotgun (WGS) entry which is preliminary data.</text>
</comment>
<dbReference type="InterPro" id="IPR006076">
    <property type="entry name" value="FAD-dep_OxRdtase"/>
</dbReference>
<dbReference type="GO" id="GO:0008115">
    <property type="term" value="F:sarcosine oxidase activity"/>
    <property type="evidence" value="ECO:0007669"/>
    <property type="project" value="TreeGrafter"/>
</dbReference>
<accession>A0A329YBT4</accession>
<evidence type="ECO:0000256" key="4">
    <source>
        <dbReference type="ARBA" id="ARBA00023002"/>
    </source>
</evidence>
<dbReference type="OrthoDB" id="4443251at2"/>
<organism evidence="6 7">
    <name type="scientific">Rhizobium tropici</name>
    <dbReference type="NCBI Taxonomy" id="398"/>
    <lineage>
        <taxon>Bacteria</taxon>
        <taxon>Pseudomonadati</taxon>
        <taxon>Pseudomonadota</taxon>
        <taxon>Alphaproteobacteria</taxon>
        <taxon>Hyphomicrobiales</taxon>
        <taxon>Rhizobiaceae</taxon>
        <taxon>Rhizobium/Agrobacterium group</taxon>
        <taxon>Rhizobium</taxon>
    </lineage>
</organism>
<keyword evidence="4" id="KW-0560">Oxidoreductase</keyword>
<keyword evidence="3" id="KW-0274">FAD</keyword>
<name>A0A329YBT4_RHITR</name>
<dbReference type="SUPFAM" id="SSF54373">
    <property type="entry name" value="FAD-linked reductases, C-terminal domain"/>
    <property type="match status" value="1"/>
</dbReference>
<evidence type="ECO:0000256" key="3">
    <source>
        <dbReference type="ARBA" id="ARBA00022827"/>
    </source>
</evidence>
<proteinExistence type="predicted"/>
<dbReference type="InterPro" id="IPR036188">
    <property type="entry name" value="FAD/NAD-bd_sf"/>
</dbReference>